<keyword evidence="2" id="KW-1185">Reference proteome</keyword>
<proteinExistence type="predicted"/>
<dbReference type="AlphaFoldDB" id="A0AA40BD22"/>
<organism evidence="1 2">
    <name type="scientific">Lasiosphaeris hirsuta</name>
    <dbReference type="NCBI Taxonomy" id="260670"/>
    <lineage>
        <taxon>Eukaryota</taxon>
        <taxon>Fungi</taxon>
        <taxon>Dikarya</taxon>
        <taxon>Ascomycota</taxon>
        <taxon>Pezizomycotina</taxon>
        <taxon>Sordariomycetes</taxon>
        <taxon>Sordariomycetidae</taxon>
        <taxon>Sordariales</taxon>
        <taxon>Lasiosphaeriaceae</taxon>
        <taxon>Lasiosphaeris</taxon>
    </lineage>
</organism>
<reference evidence="1" key="1">
    <citation type="submission" date="2023-06" db="EMBL/GenBank/DDBJ databases">
        <title>Genome-scale phylogeny and comparative genomics of the fungal order Sordariales.</title>
        <authorList>
            <consortium name="Lawrence Berkeley National Laboratory"/>
            <person name="Hensen N."/>
            <person name="Bonometti L."/>
            <person name="Westerberg I."/>
            <person name="Brannstrom I.O."/>
            <person name="Guillou S."/>
            <person name="Cros-Aarteil S."/>
            <person name="Calhoun S."/>
            <person name="Haridas S."/>
            <person name="Kuo A."/>
            <person name="Mondo S."/>
            <person name="Pangilinan J."/>
            <person name="Riley R."/>
            <person name="Labutti K."/>
            <person name="Andreopoulos B."/>
            <person name="Lipzen A."/>
            <person name="Chen C."/>
            <person name="Yanf M."/>
            <person name="Daum C."/>
            <person name="Ng V."/>
            <person name="Clum A."/>
            <person name="Steindorff A."/>
            <person name="Ohm R."/>
            <person name="Martin F."/>
            <person name="Silar P."/>
            <person name="Natvig D."/>
            <person name="Lalanne C."/>
            <person name="Gautier V."/>
            <person name="Ament-Velasquez S.L."/>
            <person name="Kruys A."/>
            <person name="Hutchinson M.I."/>
            <person name="Powell A.J."/>
            <person name="Barry K."/>
            <person name="Miller A.N."/>
            <person name="Grigoriev I.V."/>
            <person name="Debuchy R."/>
            <person name="Gladieux P."/>
            <person name="Thoren M.H."/>
            <person name="Johannesson H."/>
        </authorList>
    </citation>
    <scope>NUCLEOTIDE SEQUENCE</scope>
    <source>
        <strain evidence="1">SMH4607-1</strain>
    </source>
</reference>
<dbReference type="EMBL" id="JAUKUA010000001">
    <property type="protein sequence ID" value="KAK0731982.1"/>
    <property type="molecule type" value="Genomic_DNA"/>
</dbReference>
<gene>
    <name evidence="1" type="ORF">B0H67DRAFT_566379</name>
</gene>
<comment type="caution">
    <text evidence="1">The sequence shown here is derived from an EMBL/GenBank/DDBJ whole genome shotgun (WGS) entry which is preliminary data.</text>
</comment>
<protein>
    <submittedName>
        <fullName evidence="1">Uncharacterized protein</fullName>
    </submittedName>
</protein>
<sequence>MIGPVATSRNASFIMPRVPRVSQSVARGCPNGASCGLLVTPSPSCRTRTGPKRCAEITSLATCHFGLCYIVYSRLTGAMAFVTGPRPVI</sequence>
<accession>A0AA40BD22</accession>
<evidence type="ECO:0000313" key="2">
    <source>
        <dbReference type="Proteomes" id="UP001172102"/>
    </source>
</evidence>
<dbReference type="Proteomes" id="UP001172102">
    <property type="component" value="Unassembled WGS sequence"/>
</dbReference>
<evidence type="ECO:0000313" key="1">
    <source>
        <dbReference type="EMBL" id="KAK0731982.1"/>
    </source>
</evidence>
<name>A0AA40BD22_9PEZI</name>